<evidence type="ECO:0000256" key="2">
    <source>
        <dbReference type="ARBA" id="ARBA00022448"/>
    </source>
</evidence>
<dbReference type="PROSITE" id="PS50893">
    <property type="entry name" value="ABC_TRANSPORTER_2"/>
    <property type="match status" value="1"/>
</dbReference>
<evidence type="ECO:0000256" key="3">
    <source>
        <dbReference type="ARBA" id="ARBA00022741"/>
    </source>
</evidence>
<proteinExistence type="inferred from homology"/>
<keyword evidence="3" id="KW-0547">Nucleotide-binding</keyword>
<dbReference type="PROSITE" id="PS00211">
    <property type="entry name" value="ABC_TRANSPORTER_1"/>
    <property type="match status" value="1"/>
</dbReference>
<dbReference type="InterPro" id="IPR003593">
    <property type="entry name" value="AAA+_ATPase"/>
</dbReference>
<gene>
    <name evidence="7" type="primary">opuBA</name>
    <name evidence="7" type="ORF">VRLFYP33_00861</name>
</gene>
<dbReference type="SUPFAM" id="SSF52540">
    <property type="entry name" value="P-loop containing nucleoside triphosphate hydrolases"/>
    <property type="match status" value="1"/>
</dbReference>
<keyword evidence="4 7" id="KW-0067">ATP-binding</keyword>
<dbReference type="Gene3D" id="3.40.50.300">
    <property type="entry name" value="P-loop containing nucleotide triphosphate hydrolases"/>
    <property type="match status" value="1"/>
</dbReference>
<dbReference type="SMART" id="SM00382">
    <property type="entry name" value="AAA"/>
    <property type="match status" value="1"/>
</dbReference>
<dbReference type="GO" id="GO:0015418">
    <property type="term" value="F:ABC-type quaternary ammonium compound transporting activity"/>
    <property type="evidence" value="ECO:0007669"/>
    <property type="project" value="UniProtKB-EC"/>
</dbReference>
<dbReference type="GO" id="GO:0016887">
    <property type="term" value="F:ATP hydrolysis activity"/>
    <property type="evidence" value="ECO:0007669"/>
    <property type="project" value="InterPro"/>
</dbReference>
<dbReference type="EMBL" id="CACRUX010000034">
    <property type="protein sequence ID" value="VYT94928.1"/>
    <property type="molecule type" value="Genomic_DNA"/>
</dbReference>
<name>A0A6N3AXQ7_9FIRM</name>
<dbReference type="EC" id="7.6.2.9" evidence="5"/>
<evidence type="ECO:0000259" key="6">
    <source>
        <dbReference type="PROSITE" id="PS50893"/>
    </source>
</evidence>
<evidence type="ECO:0000256" key="1">
    <source>
        <dbReference type="ARBA" id="ARBA00005417"/>
    </source>
</evidence>
<dbReference type="RefSeq" id="WP_156704512.1">
    <property type="nucleotide sequence ID" value="NZ_CACRUX010000034.1"/>
</dbReference>
<dbReference type="GO" id="GO:0005524">
    <property type="term" value="F:ATP binding"/>
    <property type="evidence" value="ECO:0007669"/>
    <property type="project" value="UniProtKB-KW"/>
</dbReference>
<dbReference type="InterPro" id="IPR003439">
    <property type="entry name" value="ABC_transporter-like_ATP-bd"/>
</dbReference>
<keyword evidence="2" id="KW-0813">Transport</keyword>
<dbReference type="FunFam" id="3.40.50.300:FF:000425">
    <property type="entry name" value="Probable ABC transporter, ATP-binding subunit"/>
    <property type="match status" value="1"/>
</dbReference>
<evidence type="ECO:0000256" key="5">
    <source>
        <dbReference type="ARBA" id="ARBA00066388"/>
    </source>
</evidence>
<feature type="domain" description="ABC transporter" evidence="6">
    <location>
        <begin position="2"/>
        <end position="236"/>
    </location>
</feature>
<evidence type="ECO:0000313" key="7">
    <source>
        <dbReference type="EMBL" id="VYT94928.1"/>
    </source>
</evidence>
<dbReference type="PANTHER" id="PTHR43117">
    <property type="entry name" value="OSMOPROTECTANT IMPORT ATP-BINDING PROTEIN OSMV"/>
    <property type="match status" value="1"/>
</dbReference>
<evidence type="ECO:0000256" key="4">
    <source>
        <dbReference type="ARBA" id="ARBA00022840"/>
    </source>
</evidence>
<accession>A0A6N3AXQ7</accession>
<dbReference type="Pfam" id="PF00005">
    <property type="entry name" value="ABC_tran"/>
    <property type="match status" value="1"/>
</dbReference>
<protein>
    <recommendedName>
        <fullName evidence="5">ABC-type quaternary amine transporter</fullName>
        <ecNumber evidence="5">7.6.2.9</ecNumber>
    </recommendedName>
</protein>
<dbReference type="PANTHER" id="PTHR43117:SF4">
    <property type="entry name" value="OSMOPROTECTANT IMPORT ATP-BINDING PROTEIN OSMV"/>
    <property type="match status" value="1"/>
</dbReference>
<sequence>MIEFKNVSKLYKEKAALRNINMTIACGEFFVLVGTSGSGKTTTLKMINRLLTPTEGTVSINGVDVQQSELRELRLNIGYVLQAGALFPNLTVCENIEIIPEMKGWPKEERVKTIHSYLEMVGLPPDQYMNRYPHELSGGEQQRVGILRAIVTRPSILLMDEPFSALDPISRNQLQELIKRLHDTFKMTIVFVTHDMAEAVKLGTRICVMSKGEIVQLDTLQVIKEHPAHEVVKRFFYEG</sequence>
<comment type="similarity">
    <text evidence="1">Belongs to the ABC transporter superfamily.</text>
</comment>
<dbReference type="InterPro" id="IPR017871">
    <property type="entry name" value="ABC_transporter-like_CS"/>
</dbReference>
<reference evidence="7" key="1">
    <citation type="submission" date="2019-11" db="EMBL/GenBank/DDBJ databases">
        <authorList>
            <person name="Feng L."/>
        </authorList>
    </citation>
    <scope>NUCLEOTIDE SEQUENCE</scope>
    <source>
        <strain evidence="7">VrattiLFYP33</strain>
    </source>
</reference>
<organism evidence="7">
    <name type="scientific">Veillonella ratti</name>
    <dbReference type="NCBI Taxonomy" id="103892"/>
    <lineage>
        <taxon>Bacteria</taxon>
        <taxon>Bacillati</taxon>
        <taxon>Bacillota</taxon>
        <taxon>Negativicutes</taxon>
        <taxon>Veillonellales</taxon>
        <taxon>Veillonellaceae</taxon>
        <taxon>Veillonella</taxon>
    </lineage>
</organism>
<dbReference type="InterPro" id="IPR027417">
    <property type="entry name" value="P-loop_NTPase"/>
</dbReference>
<dbReference type="AlphaFoldDB" id="A0A6N3AXQ7"/>